<keyword evidence="3" id="KW-0238">DNA-binding</keyword>
<evidence type="ECO:0000256" key="2">
    <source>
        <dbReference type="ARBA" id="ARBA00023015"/>
    </source>
</evidence>
<protein>
    <submittedName>
        <fullName evidence="6">MerR family transcriptional regulator</fullName>
    </submittedName>
</protein>
<evidence type="ECO:0000256" key="4">
    <source>
        <dbReference type="ARBA" id="ARBA00023163"/>
    </source>
</evidence>
<comment type="caution">
    <text evidence="6">The sequence shown here is derived from an EMBL/GenBank/DDBJ whole genome shotgun (WGS) entry which is preliminary data.</text>
</comment>
<dbReference type="GO" id="GO:0003677">
    <property type="term" value="F:DNA binding"/>
    <property type="evidence" value="ECO:0007669"/>
    <property type="project" value="UniProtKB-KW"/>
</dbReference>
<dbReference type="InterPro" id="IPR009061">
    <property type="entry name" value="DNA-bd_dom_put_sf"/>
</dbReference>
<organism evidence="6 7">
    <name type="scientific">Faecalibacterium prausnitzii</name>
    <dbReference type="NCBI Taxonomy" id="853"/>
    <lineage>
        <taxon>Bacteria</taxon>
        <taxon>Bacillati</taxon>
        <taxon>Bacillota</taxon>
        <taxon>Clostridia</taxon>
        <taxon>Eubacteriales</taxon>
        <taxon>Oscillospiraceae</taxon>
        <taxon>Faecalibacterium</taxon>
    </lineage>
</organism>
<dbReference type="PANTHER" id="PTHR30204:SF69">
    <property type="entry name" value="MERR-FAMILY TRANSCRIPTIONAL REGULATOR"/>
    <property type="match status" value="1"/>
</dbReference>
<dbReference type="GO" id="GO:0003700">
    <property type="term" value="F:DNA-binding transcription factor activity"/>
    <property type="evidence" value="ECO:0007669"/>
    <property type="project" value="InterPro"/>
</dbReference>
<gene>
    <name evidence="6" type="ORF">CGS55_04900</name>
</gene>
<dbReference type="Gene3D" id="1.10.1660.10">
    <property type="match status" value="1"/>
</dbReference>
<dbReference type="PANTHER" id="PTHR30204">
    <property type="entry name" value="REDOX-CYCLING DRUG-SENSING TRANSCRIPTIONAL ACTIVATOR SOXR"/>
    <property type="match status" value="1"/>
</dbReference>
<dbReference type="InterPro" id="IPR047057">
    <property type="entry name" value="MerR_fam"/>
</dbReference>
<name>A0A2A7A1T5_9FIRM</name>
<reference evidence="6 7" key="1">
    <citation type="journal article" date="2017" name="Front. Microbiol.">
        <title>New Insights into the Diversity of the Genus Faecalibacterium.</title>
        <authorList>
            <person name="Benevides L."/>
            <person name="Burman S."/>
            <person name="Martin R."/>
            <person name="Robert V."/>
            <person name="Thomas M."/>
            <person name="Miquel S."/>
            <person name="Chain F."/>
            <person name="Sokol H."/>
            <person name="Bermudez-Humaran L.G."/>
            <person name="Morrison M."/>
            <person name="Langella P."/>
            <person name="Azevedo V.A."/>
            <person name="Chatel J.M."/>
            <person name="Soares S."/>
        </authorList>
    </citation>
    <scope>NUCLEOTIDE SEQUENCE [LARGE SCALE GENOMIC DNA]</scope>
    <source>
        <strain evidence="6 7">CNCM I 4546</strain>
    </source>
</reference>
<sequence length="288" mass="33466">MLINEVCKRCGLTKKAIEYYEEQGLTRPQIMENGYRVFSEDDVIQLNKIAVLRGLGISVSDIKTVLAENDYLSFQTICDKKELEISDIQAKQQLLHMLARNQNWEDAQAQLSQLETKRSILSRLLDRFPGYFGKFISLHFAPYLNERVATDEQQDAFETIIDFLDGVNIVIPDDLKEYLDDAAKTIDLVDVSKKAAASVAAAIQDPEQYLKDNREMFERYKEVKASDAYKNTPGYRLQELFAQLNRENGYNDVFIPAMRRLSSSYREYYEKLLKANEVFLKSYRRVRF</sequence>
<dbReference type="InterPro" id="IPR000551">
    <property type="entry name" value="MerR-type_HTH_dom"/>
</dbReference>
<dbReference type="EMBL" id="NMTV01000034">
    <property type="protein sequence ID" value="PDX73100.1"/>
    <property type="molecule type" value="Genomic_DNA"/>
</dbReference>
<evidence type="ECO:0000256" key="3">
    <source>
        <dbReference type="ARBA" id="ARBA00023125"/>
    </source>
</evidence>
<dbReference type="PROSITE" id="PS50937">
    <property type="entry name" value="HTH_MERR_2"/>
    <property type="match status" value="1"/>
</dbReference>
<dbReference type="RefSeq" id="WP_097782845.1">
    <property type="nucleotide sequence ID" value="NZ_NMTV01000034.1"/>
</dbReference>
<accession>A0A2A7A1T5</accession>
<evidence type="ECO:0000313" key="6">
    <source>
        <dbReference type="EMBL" id="PDX73100.1"/>
    </source>
</evidence>
<dbReference type="Pfam" id="PF13411">
    <property type="entry name" value="MerR_1"/>
    <property type="match status" value="1"/>
</dbReference>
<dbReference type="CDD" id="cd00592">
    <property type="entry name" value="HTH_MerR-like"/>
    <property type="match status" value="1"/>
</dbReference>
<evidence type="ECO:0000313" key="7">
    <source>
        <dbReference type="Proteomes" id="UP000219901"/>
    </source>
</evidence>
<proteinExistence type="predicted"/>
<dbReference type="AlphaFoldDB" id="A0A2A7A1T5"/>
<feature type="domain" description="HTH merR-type" evidence="5">
    <location>
        <begin position="1"/>
        <end position="68"/>
    </location>
</feature>
<dbReference type="Proteomes" id="UP000219901">
    <property type="component" value="Unassembled WGS sequence"/>
</dbReference>
<dbReference type="SMART" id="SM00422">
    <property type="entry name" value="HTH_MERR"/>
    <property type="match status" value="1"/>
</dbReference>
<keyword evidence="2" id="KW-0805">Transcription regulation</keyword>
<keyword evidence="4" id="KW-0804">Transcription</keyword>
<evidence type="ECO:0000256" key="1">
    <source>
        <dbReference type="ARBA" id="ARBA00022491"/>
    </source>
</evidence>
<evidence type="ECO:0000259" key="5">
    <source>
        <dbReference type="PROSITE" id="PS50937"/>
    </source>
</evidence>
<keyword evidence="1" id="KW-0678">Repressor</keyword>
<dbReference type="SUPFAM" id="SSF46955">
    <property type="entry name" value="Putative DNA-binding domain"/>
    <property type="match status" value="1"/>
</dbReference>